<organism evidence="14 15">
    <name type="scientific">Rhynocoris fuscipes</name>
    <dbReference type="NCBI Taxonomy" id="488301"/>
    <lineage>
        <taxon>Eukaryota</taxon>
        <taxon>Metazoa</taxon>
        <taxon>Ecdysozoa</taxon>
        <taxon>Arthropoda</taxon>
        <taxon>Hexapoda</taxon>
        <taxon>Insecta</taxon>
        <taxon>Pterygota</taxon>
        <taxon>Neoptera</taxon>
        <taxon>Paraneoptera</taxon>
        <taxon>Hemiptera</taxon>
        <taxon>Heteroptera</taxon>
        <taxon>Panheteroptera</taxon>
        <taxon>Cimicomorpha</taxon>
        <taxon>Reduviidae</taxon>
        <taxon>Harpactorinae</taxon>
        <taxon>Harpactorini</taxon>
        <taxon>Rhynocoris</taxon>
    </lineage>
</organism>
<comment type="caution">
    <text evidence="14">The sequence shown here is derived from an EMBL/GenBank/DDBJ whole genome shotgun (WGS) entry which is preliminary data.</text>
</comment>
<evidence type="ECO:0000256" key="4">
    <source>
        <dbReference type="ARBA" id="ARBA00022461"/>
    </source>
</evidence>
<keyword evidence="7" id="KW-0915">Sodium</keyword>
<keyword evidence="4 12" id="KW-0894">Sodium channel</keyword>
<reference evidence="14 15" key="1">
    <citation type="submission" date="2022-12" db="EMBL/GenBank/DDBJ databases">
        <title>Chromosome-level genome assembly of true bugs.</title>
        <authorList>
            <person name="Ma L."/>
            <person name="Li H."/>
        </authorList>
    </citation>
    <scope>NUCLEOTIDE SEQUENCE [LARGE SCALE GENOMIC DNA]</scope>
    <source>
        <strain evidence="14">Lab_2022b</strain>
    </source>
</reference>
<dbReference type="GO" id="GO:0015280">
    <property type="term" value="F:ligand-gated sodium channel activity"/>
    <property type="evidence" value="ECO:0007669"/>
    <property type="project" value="TreeGrafter"/>
</dbReference>
<keyword evidence="5 12" id="KW-0812">Transmembrane</keyword>
<evidence type="ECO:0000256" key="12">
    <source>
        <dbReference type="RuleBase" id="RU000679"/>
    </source>
</evidence>
<evidence type="ECO:0000256" key="11">
    <source>
        <dbReference type="ARBA" id="ARBA00023303"/>
    </source>
</evidence>
<feature type="transmembrane region" description="Helical" evidence="13">
    <location>
        <begin position="381"/>
        <end position="405"/>
    </location>
</feature>
<evidence type="ECO:0000256" key="1">
    <source>
        <dbReference type="ARBA" id="ARBA00004141"/>
    </source>
</evidence>
<keyword evidence="3 12" id="KW-0813">Transport</keyword>
<keyword evidence="8 12" id="KW-0406">Ion transport</keyword>
<name>A0AAW1DA90_9HEMI</name>
<comment type="subcellular location">
    <subcellularLocation>
        <location evidence="1">Membrane</location>
        <topology evidence="1">Multi-pass membrane protein</topology>
    </subcellularLocation>
</comment>
<keyword evidence="6 13" id="KW-1133">Transmembrane helix</keyword>
<dbReference type="Gene3D" id="2.60.470.10">
    <property type="entry name" value="Acid-sensing ion channels like domains"/>
    <property type="match status" value="1"/>
</dbReference>
<dbReference type="EMBL" id="JAPXFL010000005">
    <property type="protein sequence ID" value="KAK9506043.1"/>
    <property type="molecule type" value="Genomic_DNA"/>
</dbReference>
<dbReference type="AlphaFoldDB" id="A0AAW1DA90"/>
<sequence length="439" mass="49661">MSDISLLCDLHVVIENGSKYTDESTLEYLFEVRSLFKCCFVNIISIRLLCIISSVICQQVSPPFEDTVNLCRWKGVATQNCSHLFHTVFTDEGVCFTFNMLSKVELFRGPGIAYYDDNGKRTEGWTLENGYPAYSPLDTYPYRALSAGLKAGLRFVMKAKLGDHDYYCKGAVPGFKVLLHNPAEVPSVGERYLRAPLRQEVVAAITPKIMTTTKGLRKYPPNIRQCYFPTERYLRNFKVYTQRNCELECLTNYTLKRCGCVAIHMPRSENEKICGAGSKICMQEATDSLKRREIELSYEVNIIEGSCNCLPACTSIQYDAETSQADFNFEDVVRSYHDNMTEISGSSMAKVSVYFKELQFTTSRRSELFGLVDFLANCGGLLGLFCGVSLLSLVEIIYYATLRFWNNVRQTNRRKHTITPDTSIGHVHTIGSTLLGQNN</sequence>
<evidence type="ECO:0000256" key="2">
    <source>
        <dbReference type="ARBA" id="ARBA00007193"/>
    </source>
</evidence>
<evidence type="ECO:0000256" key="7">
    <source>
        <dbReference type="ARBA" id="ARBA00023053"/>
    </source>
</evidence>
<evidence type="ECO:0000256" key="10">
    <source>
        <dbReference type="ARBA" id="ARBA00023201"/>
    </source>
</evidence>
<comment type="similarity">
    <text evidence="2 12">Belongs to the amiloride-sensitive sodium channel (TC 1.A.6) family.</text>
</comment>
<gene>
    <name evidence="14" type="ORF">O3M35_008052</name>
</gene>
<accession>A0AAW1DA90</accession>
<protein>
    <submittedName>
        <fullName evidence="14">Uncharacterized protein</fullName>
    </submittedName>
</protein>
<dbReference type="Pfam" id="PF00858">
    <property type="entry name" value="ASC"/>
    <property type="match status" value="1"/>
</dbReference>
<evidence type="ECO:0000256" key="5">
    <source>
        <dbReference type="ARBA" id="ARBA00022692"/>
    </source>
</evidence>
<evidence type="ECO:0000256" key="9">
    <source>
        <dbReference type="ARBA" id="ARBA00023136"/>
    </source>
</evidence>
<keyword evidence="11 12" id="KW-0407">Ion channel</keyword>
<evidence type="ECO:0000313" key="14">
    <source>
        <dbReference type="EMBL" id="KAK9506043.1"/>
    </source>
</evidence>
<dbReference type="PANTHER" id="PTHR11690">
    <property type="entry name" value="AMILORIDE-SENSITIVE SODIUM CHANNEL-RELATED"/>
    <property type="match status" value="1"/>
</dbReference>
<proteinExistence type="inferred from homology"/>
<evidence type="ECO:0000256" key="13">
    <source>
        <dbReference type="SAM" id="Phobius"/>
    </source>
</evidence>
<dbReference type="PRINTS" id="PR01078">
    <property type="entry name" value="AMINACHANNEL"/>
</dbReference>
<evidence type="ECO:0000256" key="3">
    <source>
        <dbReference type="ARBA" id="ARBA00022448"/>
    </source>
</evidence>
<keyword evidence="15" id="KW-1185">Reference proteome</keyword>
<evidence type="ECO:0000256" key="8">
    <source>
        <dbReference type="ARBA" id="ARBA00023065"/>
    </source>
</evidence>
<dbReference type="InterPro" id="IPR001873">
    <property type="entry name" value="ENaC"/>
</dbReference>
<dbReference type="Proteomes" id="UP001461498">
    <property type="component" value="Unassembled WGS sequence"/>
</dbReference>
<keyword evidence="9 13" id="KW-0472">Membrane</keyword>
<dbReference type="PANTHER" id="PTHR11690:SF288">
    <property type="entry name" value="AMILORIDE-SENSITIVE NA+ CHANNEL-RELATED"/>
    <property type="match status" value="1"/>
</dbReference>
<evidence type="ECO:0000256" key="6">
    <source>
        <dbReference type="ARBA" id="ARBA00022989"/>
    </source>
</evidence>
<evidence type="ECO:0000313" key="15">
    <source>
        <dbReference type="Proteomes" id="UP001461498"/>
    </source>
</evidence>
<keyword evidence="10 12" id="KW-0739">Sodium transport</keyword>
<dbReference type="GO" id="GO:0005886">
    <property type="term" value="C:plasma membrane"/>
    <property type="evidence" value="ECO:0007669"/>
    <property type="project" value="TreeGrafter"/>
</dbReference>
<dbReference type="Gene3D" id="1.10.287.770">
    <property type="entry name" value="YojJ-like"/>
    <property type="match status" value="1"/>
</dbReference>